<dbReference type="AlphaFoldDB" id="A0A8J7ILP3"/>
<keyword evidence="2" id="KW-0560">Oxidoreductase</keyword>
<dbReference type="EMBL" id="JAECZA010000313">
    <property type="protein sequence ID" value="MBH8578105.1"/>
    <property type="molecule type" value="Genomic_DNA"/>
</dbReference>
<gene>
    <name evidence="4" type="ORF">I8752_35215</name>
</gene>
<proteinExistence type="inferred from homology"/>
<evidence type="ECO:0000313" key="5">
    <source>
        <dbReference type="Proteomes" id="UP000662314"/>
    </source>
</evidence>
<protein>
    <submittedName>
        <fullName evidence="4">Isopenicillin N synthase family oxygenase</fullName>
    </submittedName>
</protein>
<accession>A0A8J7ILP3</accession>
<evidence type="ECO:0000256" key="1">
    <source>
        <dbReference type="ARBA" id="ARBA00004792"/>
    </source>
</evidence>
<feature type="domain" description="Fe2OG dioxygenase" evidence="3">
    <location>
        <begin position="171"/>
        <end position="276"/>
    </location>
</feature>
<dbReference type="GO" id="GO:0046872">
    <property type="term" value="F:metal ion binding"/>
    <property type="evidence" value="ECO:0007669"/>
    <property type="project" value="UniProtKB-KW"/>
</dbReference>
<dbReference type="InterPro" id="IPR027443">
    <property type="entry name" value="IPNS-like_sf"/>
</dbReference>
<reference evidence="4 5" key="1">
    <citation type="journal article" date="2021" name="Int. J. Syst. Evol. Microbiol.">
        <title>Amazonocrinis nigriterrae gen. nov., sp. nov., Atlanticothrix silvestris gen. nov., sp. nov. and Dendronalium phyllosphericum gen. nov., sp. nov., nostocacean cyanobacteria from Brazilian environments.</title>
        <authorList>
            <person name="Alvarenga D.O."/>
            <person name="Andreote A.P.D."/>
            <person name="Branco L.H.Z."/>
            <person name="Delbaje E."/>
            <person name="Cruz R.B."/>
            <person name="Varani A.M."/>
            <person name="Fiore M.F."/>
        </authorList>
    </citation>
    <scope>NUCLEOTIDE SEQUENCE [LARGE SCALE GENOMIC DNA]</scope>
    <source>
        <strain evidence="4 5">CENA369</strain>
    </source>
</reference>
<dbReference type="Pfam" id="PF14226">
    <property type="entry name" value="DIOX_N"/>
    <property type="match status" value="1"/>
</dbReference>
<evidence type="ECO:0000259" key="3">
    <source>
        <dbReference type="PROSITE" id="PS51471"/>
    </source>
</evidence>
<dbReference type="Pfam" id="PF03171">
    <property type="entry name" value="2OG-FeII_Oxy"/>
    <property type="match status" value="1"/>
</dbReference>
<dbReference type="InterPro" id="IPR050231">
    <property type="entry name" value="Iron_ascorbate_oxido_reductase"/>
</dbReference>
<dbReference type="Proteomes" id="UP000662314">
    <property type="component" value="Unassembled WGS sequence"/>
</dbReference>
<keyword evidence="2" id="KW-0479">Metal-binding</keyword>
<evidence type="ECO:0000256" key="2">
    <source>
        <dbReference type="RuleBase" id="RU003682"/>
    </source>
</evidence>
<evidence type="ECO:0000313" key="4">
    <source>
        <dbReference type="EMBL" id="MBH8578105.1"/>
    </source>
</evidence>
<dbReference type="PROSITE" id="PS51471">
    <property type="entry name" value="FE2OG_OXY"/>
    <property type="match status" value="1"/>
</dbReference>
<dbReference type="InterPro" id="IPR026992">
    <property type="entry name" value="DIOX_N"/>
</dbReference>
<keyword evidence="2" id="KW-0408">Iron</keyword>
<organism evidence="4 5">
    <name type="scientific">Dendronalium phyllosphericum CENA369</name>
    <dbReference type="NCBI Taxonomy" id="1725256"/>
    <lineage>
        <taxon>Bacteria</taxon>
        <taxon>Bacillati</taxon>
        <taxon>Cyanobacteriota</taxon>
        <taxon>Cyanophyceae</taxon>
        <taxon>Nostocales</taxon>
        <taxon>Nostocaceae</taxon>
        <taxon>Dendronalium</taxon>
        <taxon>Dendronalium phyllosphericum</taxon>
    </lineage>
</organism>
<dbReference type="GO" id="GO:0016491">
    <property type="term" value="F:oxidoreductase activity"/>
    <property type="evidence" value="ECO:0007669"/>
    <property type="project" value="UniProtKB-KW"/>
</dbReference>
<dbReference type="RefSeq" id="WP_214436775.1">
    <property type="nucleotide sequence ID" value="NZ_CAWPUQ010000252.1"/>
</dbReference>
<dbReference type="InterPro" id="IPR005123">
    <property type="entry name" value="Oxoglu/Fe-dep_dioxygenase_dom"/>
</dbReference>
<dbReference type="Gene3D" id="2.60.120.330">
    <property type="entry name" value="B-lactam Antibiotic, Isopenicillin N Synthase, Chain"/>
    <property type="match status" value="1"/>
</dbReference>
<dbReference type="SUPFAM" id="SSF51197">
    <property type="entry name" value="Clavaminate synthase-like"/>
    <property type="match status" value="1"/>
</dbReference>
<comment type="similarity">
    <text evidence="2">Belongs to the iron/ascorbate-dependent oxidoreductase family.</text>
</comment>
<name>A0A8J7ILP3_9NOST</name>
<comment type="pathway">
    <text evidence="1">Antibiotic biosynthesis.</text>
</comment>
<dbReference type="PANTHER" id="PTHR47990">
    <property type="entry name" value="2-OXOGLUTARATE (2OG) AND FE(II)-DEPENDENT OXYGENASE SUPERFAMILY PROTEIN-RELATED"/>
    <property type="match status" value="1"/>
</dbReference>
<keyword evidence="5" id="KW-1185">Reference proteome</keyword>
<comment type="caution">
    <text evidence="4">The sequence shown here is derived from an EMBL/GenBank/DDBJ whole genome shotgun (WGS) entry which is preliminary data.</text>
</comment>
<sequence length="311" mass="35540">MQIPIIDFNPFLTGDKVAKEAVASQISLALHEVGCFYLKNSGISQNLISQLFSQSESFFKLPEAEKEQASFFPDRNLRGYHNFKKSDDQHSGNEAMTEGFHFGKEIYPDEVGDIEDPFFEPNKWPKNPLQFREVMLELFNSCHERTLKVFQALAISLNIPEDYFTNFYSHQNHGIVLHHYPSIYQPPEKGKVYLAEHTDIGTLTFLFQDSEGLEIHTNAGEWVVAPFIPGAIIVLIGDLLQRWTNDKFRATPHRVIVPTKSHSAKQRYSCAFFTSPNHDASINTIPTCLDKDEVPKYPPILAQEYFKQPKG</sequence>
<dbReference type="InterPro" id="IPR044861">
    <property type="entry name" value="IPNS-like_FE2OG_OXY"/>
</dbReference>